<dbReference type="GO" id="GO:0003676">
    <property type="term" value="F:nucleic acid binding"/>
    <property type="evidence" value="ECO:0007669"/>
    <property type="project" value="InterPro"/>
</dbReference>
<evidence type="ECO:0000313" key="5">
    <source>
        <dbReference type="Proteomes" id="UP000002640"/>
    </source>
</evidence>
<dbReference type="Proteomes" id="UP000002640">
    <property type="component" value="Unassembled WGS sequence"/>
</dbReference>
<dbReference type="InParanoid" id="G4YUB0"/>
<sequence>MAHVRPQEDQDQRRQSTDIKKRSRLRSKPESTRAREDEEKHLFWNTKKMKLPKEKPSDRGRKQQESTTTTPCDEKEPKKLSKMPTPASPKPRVRGSPRKVTTEATCVRKQGKVTAGEVRKAAVKPRDGGAFQLEGLRPRDEGTTENTVQPTLGSYEQSGDVDMNAGLNTDDNGADQEDEMMQEEQRDTGNGDRAIEGEAVLDHYHSEAEWVAFEESFKSTQLMLAFSIDETSTFVETLGPVGIMELAPGIVQVCGSHGTQFSDKLIPTSQPAEELIATPVINNRALWKFLRKGYMKVHGVTVWVEPYYPEKGSPTLIFCRSSTGTRIRYRRWIYTNYCRGPGVRFPTDVCERIDMYKAWLAHDWETVRDIQHGSTITLKPIKSVQWDYQREMMVRPRAASEPRAQSMSDRDYTGRRSGDIDLATAKDTTRLYEMFNFKQSKRLMIGNIRMFVNRVNPDGRHLCFGCDRPGHFQRTCSKIQSLDWNGGHQRRSDQEQYQARRFGRGPARSSPGSHASPQHGHIKYNGRSSSEGGSSERSVTLRERLEAERLESHGQLVPGNSGRSLTLRERLDANRLESHGQLVPGSMMPMIKSLIAAEVREQSQLVRRDIQIELARHTQELNTKLDAHDTAIAEMRASQQETSSDIKALLLQIGQSMNIPNFGGGGLESALSVVPTVVAVHPEARSVGVIATTTIDQVQVYSSDDAENSEQEDRRLITLEPDRPNSTRHHRGRRRRAWNPIVERGQYSAEGGEHAVREEILQREHFAEHYIGDQGTVREGNADLDIRVATANISKGTWSKMEEIRVWFIANSVDFLVLSDAGIQGAQERFVWSRSRDGAAAPTLMLVRNDRVAIVMDKKRWQSRWRKSCTAYSQSGRSLSMHFRLGGNTDLTIIGTYCPDSPHRNPEETRRERSWIERQAQIAEQSGNICVLAGDFNTYPDEDLDRDGVGQRETAARVASD</sequence>
<feature type="region of interest" description="Disordered" evidence="2">
    <location>
        <begin position="397"/>
        <end position="416"/>
    </location>
</feature>
<accession>G4YUB0</accession>
<name>G4YUB0_PHYSP</name>
<dbReference type="InterPro" id="IPR001878">
    <property type="entry name" value="Znf_CCHC"/>
</dbReference>
<dbReference type="InterPro" id="IPR036691">
    <property type="entry name" value="Endo/exonu/phosph_ase_sf"/>
</dbReference>
<keyword evidence="1" id="KW-0863">Zinc-finger</keyword>
<feature type="compositionally biased region" description="Basic and acidic residues" evidence="2">
    <location>
        <begin position="117"/>
        <end position="127"/>
    </location>
</feature>
<feature type="region of interest" description="Disordered" evidence="2">
    <location>
        <begin position="483"/>
        <end position="540"/>
    </location>
</feature>
<dbReference type="GO" id="GO:0008270">
    <property type="term" value="F:zinc ion binding"/>
    <property type="evidence" value="ECO:0007669"/>
    <property type="project" value="UniProtKB-KW"/>
</dbReference>
<dbReference type="GeneID" id="20641374"/>
<feature type="region of interest" description="Disordered" evidence="2">
    <location>
        <begin position="942"/>
        <end position="961"/>
    </location>
</feature>
<dbReference type="RefSeq" id="XP_009519582.1">
    <property type="nucleotide sequence ID" value="XM_009521287.1"/>
</dbReference>
<dbReference type="PROSITE" id="PS50158">
    <property type="entry name" value="ZF_CCHC"/>
    <property type="match status" value="1"/>
</dbReference>
<dbReference type="SUPFAM" id="SSF56219">
    <property type="entry name" value="DNase I-like"/>
    <property type="match status" value="1"/>
</dbReference>
<dbReference type="KEGG" id="psoj:PHYSODRAFT_296427"/>
<keyword evidence="1" id="KW-0862">Zinc</keyword>
<dbReference type="Gene3D" id="3.60.10.10">
    <property type="entry name" value="Endonuclease/exonuclease/phosphatase"/>
    <property type="match status" value="1"/>
</dbReference>
<keyword evidence="1" id="KW-0479">Metal-binding</keyword>
<feature type="compositionally biased region" description="Basic and acidic residues" evidence="2">
    <location>
        <begin position="27"/>
        <end position="42"/>
    </location>
</feature>
<evidence type="ECO:0000259" key="3">
    <source>
        <dbReference type="PROSITE" id="PS50158"/>
    </source>
</evidence>
<feature type="domain" description="CCHC-type" evidence="3">
    <location>
        <begin position="463"/>
        <end position="478"/>
    </location>
</feature>
<feature type="compositionally biased region" description="Basic and acidic residues" evidence="2">
    <location>
        <begin position="51"/>
        <end position="64"/>
    </location>
</feature>
<reference evidence="4 5" key="1">
    <citation type="journal article" date="2006" name="Science">
        <title>Phytophthora genome sequences uncover evolutionary origins and mechanisms of pathogenesis.</title>
        <authorList>
            <person name="Tyler B.M."/>
            <person name="Tripathy S."/>
            <person name="Zhang X."/>
            <person name="Dehal P."/>
            <person name="Jiang R.H."/>
            <person name="Aerts A."/>
            <person name="Arredondo F.D."/>
            <person name="Baxter L."/>
            <person name="Bensasson D."/>
            <person name="Beynon J.L."/>
            <person name="Chapman J."/>
            <person name="Damasceno C.M."/>
            <person name="Dorrance A.E."/>
            <person name="Dou D."/>
            <person name="Dickerman A.W."/>
            <person name="Dubchak I.L."/>
            <person name="Garbelotto M."/>
            <person name="Gijzen M."/>
            <person name="Gordon S.G."/>
            <person name="Govers F."/>
            <person name="Grunwald N.J."/>
            <person name="Huang W."/>
            <person name="Ivors K.L."/>
            <person name="Jones R.W."/>
            <person name="Kamoun S."/>
            <person name="Krampis K."/>
            <person name="Lamour K.H."/>
            <person name="Lee M.K."/>
            <person name="McDonald W.H."/>
            <person name="Medina M."/>
            <person name="Meijer H.J."/>
            <person name="Nordberg E.K."/>
            <person name="Maclean D.J."/>
            <person name="Ospina-Giraldo M.D."/>
            <person name="Morris P.F."/>
            <person name="Phuntumart V."/>
            <person name="Putnam N.H."/>
            <person name="Rash S."/>
            <person name="Rose J.K."/>
            <person name="Sakihama Y."/>
            <person name="Salamov A.A."/>
            <person name="Savidor A."/>
            <person name="Scheuring C.F."/>
            <person name="Smith B.M."/>
            <person name="Sobral B.W."/>
            <person name="Terry A."/>
            <person name="Torto-Alalibo T.A."/>
            <person name="Win J."/>
            <person name="Xu Z."/>
            <person name="Zhang H."/>
            <person name="Grigoriev I.V."/>
            <person name="Rokhsar D.S."/>
            <person name="Boore J.L."/>
        </authorList>
    </citation>
    <scope>NUCLEOTIDE SEQUENCE [LARGE SCALE GENOMIC DNA]</scope>
    <source>
        <strain evidence="4 5">P6497</strain>
    </source>
</reference>
<feature type="compositionally biased region" description="Low complexity" evidence="2">
    <location>
        <begin position="526"/>
        <end position="538"/>
    </location>
</feature>
<feature type="compositionally biased region" description="Basic and acidic residues" evidence="2">
    <location>
        <begin position="1"/>
        <end position="20"/>
    </location>
</feature>
<organism evidence="4 5">
    <name type="scientific">Phytophthora sojae (strain P6497)</name>
    <name type="common">Soybean stem and root rot agent</name>
    <name type="synonym">Phytophthora megasperma f. sp. glycines</name>
    <dbReference type="NCBI Taxonomy" id="1094619"/>
    <lineage>
        <taxon>Eukaryota</taxon>
        <taxon>Sar</taxon>
        <taxon>Stramenopiles</taxon>
        <taxon>Oomycota</taxon>
        <taxon>Peronosporomycetes</taxon>
        <taxon>Peronosporales</taxon>
        <taxon>Peronosporaceae</taxon>
        <taxon>Phytophthora</taxon>
    </lineage>
</organism>
<evidence type="ECO:0000256" key="1">
    <source>
        <dbReference type="PROSITE-ProRule" id="PRU00047"/>
    </source>
</evidence>
<evidence type="ECO:0000256" key="2">
    <source>
        <dbReference type="SAM" id="MobiDB-lite"/>
    </source>
</evidence>
<protein>
    <recommendedName>
        <fullName evidence="3">CCHC-type domain-containing protein</fullName>
    </recommendedName>
</protein>
<gene>
    <name evidence="4" type="ORF">PHYSODRAFT_296427</name>
</gene>
<keyword evidence="5" id="KW-1185">Reference proteome</keyword>
<feature type="compositionally biased region" description="Acidic residues" evidence="2">
    <location>
        <begin position="172"/>
        <end position="182"/>
    </location>
</feature>
<dbReference type="AlphaFoldDB" id="G4YUB0"/>
<evidence type="ECO:0000313" key="4">
    <source>
        <dbReference type="EMBL" id="EGZ24294.1"/>
    </source>
</evidence>
<dbReference type="EMBL" id="JH159152">
    <property type="protein sequence ID" value="EGZ24294.1"/>
    <property type="molecule type" value="Genomic_DNA"/>
</dbReference>
<feature type="region of interest" description="Disordered" evidence="2">
    <location>
        <begin position="1"/>
        <end position="190"/>
    </location>
</feature>
<feature type="compositionally biased region" description="Polar residues" evidence="2">
    <location>
        <begin position="144"/>
        <end position="157"/>
    </location>
</feature>
<proteinExistence type="predicted"/>